<dbReference type="AlphaFoldDB" id="A0A0N8KRM9"/>
<reference evidence="2 3" key="1">
    <citation type="submission" date="2015-09" db="EMBL/GenBank/DDBJ databases">
        <title>A metagenomics-based metabolic model of nitrate-dependent anaerobic oxidation of methane by Methanoperedens-like archaea.</title>
        <authorList>
            <person name="Arshad A."/>
            <person name="Speth D.R."/>
            <person name="De Graaf R.M."/>
            <person name="Op Den Camp H.J."/>
            <person name="Jetten M.S."/>
            <person name="Welte C.U."/>
        </authorList>
    </citation>
    <scope>NUCLEOTIDE SEQUENCE [LARGE SCALE GENOMIC DNA]</scope>
</reference>
<sequence length="286" mass="32039">MRKDKLGGTQSNKECMDIEIPKPPAEELSGNRAPPRKKAKKALQASSEKKIALIINDDNDIDFGDDQSVPTFTSAFKYMGYDVKLEKASETVYTTWHKYDIVVWSCGDDYSAVNTIKYRQMLVEYVEMGRHLLLESGNVAAWAKEFGGEIFPNRMFRKKVLHVTGDWVYHDVGDLKLKTNHPIATTPNALPKTIGFTPTNPGDNSGDANAVRILSDATGVYSWSSVSYENMLLNDSIAEKSYGLVAYESREGNGGRIVYFAFDIDDIEDADIQQKLIENSVNWLKS</sequence>
<proteinExistence type="predicted"/>
<comment type="caution">
    <text evidence="2">The sequence shown here is derived from an EMBL/GenBank/DDBJ whole genome shotgun (WGS) entry which is preliminary data.</text>
</comment>
<evidence type="ECO:0000256" key="1">
    <source>
        <dbReference type="SAM" id="MobiDB-lite"/>
    </source>
</evidence>
<name>A0A0N8KRM9_9EURY</name>
<dbReference type="SUPFAM" id="SSF52317">
    <property type="entry name" value="Class I glutamine amidotransferase-like"/>
    <property type="match status" value="1"/>
</dbReference>
<dbReference type="Proteomes" id="UP000050360">
    <property type="component" value="Unassembled WGS sequence"/>
</dbReference>
<organism evidence="2 3">
    <name type="scientific">Candidatus Methanoperedens nitratireducens</name>
    <dbReference type="NCBI Taxonomy" id="1392998"/>
    <lineage>
        <taxon>Archaea</taxon>
        <taxon>Methanobacteriati</taxon>
        <taxon>Methanobacteriota</taxon>
        <taxon>Stenosarchaea group</taxon>
        <taxon>Methanomicrobia</taxon>
        <taxon>Methanosarcinales</taxon>
        <taxon>ANME-2 cluster</taxon>
        <taxon>Candidatus Methanoperedentaceae</taxon>
        <taxon>Candidatus Methanoperedens</taxon>
    </lineage>
</organism>
<dbReference type="InterPro" id="IPR029062">
    <property type="entry name" value="Class_I_gatase-like"/>
</dbReference>
<accession>A0A0N8KRM9</accession>
<evidence type="ECO:0000313" key="2">
    <source>
        <dbReference type="EMBL" id="KPQ45386.1"/>
    </source>
</evidence>
<gene>
    <name evidence="2" type="ORF">MPEBLZ_00019</name>
</gene>
<protein>
    <submittedName>
        <fullName evidence="2">Uncharacterized protein</fullName>
    </submittedName>
</protein>
<dbReference type="EMBL" id="LKCM01000007">
    <property type="protein sequence ID" value="KPQ45386.1"/>
    <property type="molecule type" value="Genomic_DNA"/>
</dbReference>
<evidence type="ECO:0000313" key="3">
    <source>
        <dbReference type="Proteomes" id="UP000050360"/>
    </source>
</evidence>
<feature type="region of interest" description="Disordered" evidence="1">
    <location>
        <begin position="1"/>
        <end position="41"/>
    </location>
</feature>